<evidence type="ECO:0000313" key="1">
    <source>
        <dbReference type="EMBL" id="GMH25997.1"/>
    </source>
</evidence>
<protein>
    <submittedName>
        <fullName evidence="1">Uncharacterized protein</fullName>
    </submittedName>
</protein>
<name>A0AAD3TCG4_NEPGR</name>
<dbReference type="Proteomes" id="UP001279734">
    <property type="component" value="Unassembled WGS sequence"/>
</dbReference>
<reference evidence="1" key="1">
    <citation type="submission" date="2023-05" db="EMBL/GenBank/DDBJ databases">
        <title>Nepenthes gracilis genome sequencing.</title>
        <authorList>
            <person name="Fukushima K."/>
        </authorList>
    </citation>
    <scope>NUCLEOTIDE SEQUENCE</scope>
    <source>
        <strain evidence="1">SING2019-196</strain>
    </source>
</reference>
<evidence type="ECO:0000313" key="2">
    <source>
        <dbReference type="Proteomes" id="UP001279734"/>
    </source>
</evidence>
<sequence length="137" mass="14852">MSNPLVDPNDVDVFSPFRSLCDLLDQLLASSSSLAEAMRQLFQNFYPAMAKPQITKVDVSATLDDASCTGSACLAGAIALEGMDACEGVSSWPELNESYGRPELLEVHSEKVESRLWVPQLGLLELVDDSSKVGMLR</sequence>
<organism evidence="1 2">
    <name type="scientific">Nepenthes gracilis</name>
    <name type="common">Slender pitcher plant</name>
    <dbReference type="NCBI Taxonomy" id="150966"/>
    <lineage>
        <taxon>Eukaryota</taxon>
        <taxon>Viridiplantae</taxon>
        <taxon>Streptophyta</taxon>
        <taxon>Embryophyta</taxon>
        <taxon>Tracheophyta</taxon>
        <taxon>Spermatophyta</taxon>
        <taxon>Magnoliopsida</taxon>
        <taxon>eudicotyledons</taxon>
        <taxon>Gunneridae</taxon>
        <taxon>Pentapetalae</taxon>
        <taxon>Caryophyllales</taxon>
        <taxon>Nepenthaceae</taxon>
        <taxon>Nepenthes</taxon>
    </lineage>
</organism>
<proteinExistence type="predicted"/>
<dbReference type="AlphaFoldDB" id="A0AAD3TCG4"/>
<comment type="caution">
    <text evidence="1">The sequence shown here is derived from an EMBL/GenBank/DDBJ whole genome shotgun (WGS) entry which is preliminary data.</text>
</comment>
<gene>
    <name evidence="1" type="ORF">Nepgr_027840</name>
</gene>
<keyword evidence="2" id="KW-1185">Reference proteome</keyword>
<accession>A0AAD3TCG4</accession>
<dbReference type="EMBL" id="BSYO01000030">
    <property type="protein sequence ID" value="GMH25997.1"/>
    <property type="molecule type" value="Genomic_DNA"/>
</dbReference>